<dbReference type="GO" id="GO:0005789">
    <property type="term" value="C:endoplasmic reticulum membrane"/>
    <property type="evidence" value="ECO:0007669"/>
    <property type="project" value="UniProtKB-SubCell"/>
</dbReference>
<dbReference type="SUPFAM" id="SSF161084">
    <property type="entry name" value="MAPEG domain-like"/>
    <property type="match status" value="1"/>
</dbReference>
<keyword evidence="11" id="KW-0007">Acetylation</keyword>
<name>A0A819CD56_9BILA</name>
<dbReference type="Gene3D" id="1.20.120.550">
    <property type="entry name" value="Membrane associated eicosanoid/glutathione metabolism-like domain"/>
    <property type="match status" value="1"/>
</dbReference>
<organism evidence="18 19">
    <name type="scientific">Rotaria sordida</name>
    <dbReference type="NCBI Taxonomy" id="392033"/>
    <lineage>
        <taxon>Eukaryota</taxon>
        <taxon>Metazoa</taxon>
        <taxon>Spiralia</taxon>
        <taxon>Gnathifera</taxon>
        <taxon>Rotifera</taxon>
        <taxon>Eurotatoria</taxon>
        <taxon>Bdelloidea</taxon>
        <taxon>Philodinida</taxon>
        <taxon>Philodinidae</taxon>
        <taxon>Rotaria</taxon>
    </lineage>
</organism>
<dbReference type="PANTHER" id="PTHR10689:SF6">
    <property type="entry name" value="MICROSOMAL GLUTATHIONE S-TRANSFERASE 1"/>
    <property type="match status" value="1"/>
</dbReference>
<evidence type="ECO:0000313" key="19">
    <source>
        <dbReference type="Proteomes" id="UP000663823"/>
    </source>
</evidence>
<keyword evidence="9" id="KW-0256">Endoplasmic reticulum</keyword>
<evidence type="ECO:0000256" key="13">
    <source>
        <dbReference type="ARBA" id="ARBA00023136"/>
    </source>
</evidence>
<dbReference type="EC" id="2.5.1.18" evidence="5"/>
<comment type="similarity">
    <text evidence="4">Belongs to the MAPEG family.</text>
</comment>
<dbReference type="GO" id="GO:0005741">
    <property type="term" value="C:mitochondrial outer membrane"/>
    <property type="evidence" value="ECO:0007669"/>
    <property type="project" value="UniProtKB-SubCell"/>
</dbReference>
<evidence type="ECO:0000256" key="10">
    <source>
        <dbReference type="ARBA" id="ARBA00022989"/>
    </source>
</evidence>
<comment type="catalytic activity">
    <reaction evidence="16">
        <text>RX + glutathione = an S-substituted glutathione + a halide anion + H(+)</text>
        <dbReference type="Rhea" id="RHEA:16437"/>
        <dbReference type="ChEBI" id="CHEBI:15378"/>
        <dbReference type="ChEBI" id="CHEBI:16042"/>
        <dbReference type="ChEBI" id="CHEBI:17792"/>
        <dbReference type="ChEBI" id="CHEBI:57925"/>
        <dbReference type="ChEBI" id="CHEBI:90779"/>
        <dbReference type="EC" id="2.5.1.18"/>
    </reaction>
    <physiologicalReaction direction="left-to-right" evidence="16">
        <dbReference type="Rhea" id="RHEA:16438"/>
    </physiologicalReaction>
</comment>
<comment type="subcellular location">
    <subcellularLocation>
        <location evidence="3">Endoplasmic reticulum membrane</location>
        <topology evidence="3">Multi-pass membrane protein</topology>
    </subcellularLocation>
    <subcellularLocation>
        <location evidence="2">Mitochondrion outer membrane</location>
    </subcellularLocation>
</comment>
<evidence type="ECO:0000256" key="8">
    <source>
        <dbReference type="ARBA" id="ARBA00022787"/>
    </source>
</evidence>
<protein>
    <recommendedName>
        <fullName evidence="15">Microsomal glutathione S-transferase 1</fullName>
        <ecNumber evidence="5">2.5.1.18</ecNumber>
    </recommendedName>
</protein>
<dbReference type="AlphaFoldDB" id="A0A819CD56"/>
<keyword evidence="10" id="KW-1133">Transmembrane helix</keyword>
<dbReference type="GO" id="GO:0004364">
    <property type="term" value="F:glutathione transferase activity"/>
    <property type="evidence" value="ECO:0007669"/>
    <property type="project" value="UniProtKB-EC"/>
</dbReference>
<evidence type="ECO:0000256" key="15">
    <source>
        <dbReference type="ARBA" id="ARBA00039397"/>
    </source>
</evidence>
<keyword evidence="13" id="KW-0472">Membrane</keyword>
<sequence length="196" mass="21154">MDTVAGVSVDSVAILNVNSANNVDPFYPTAGNTAETVDACLGHPNIQNIYHYHMASGCALSPPSGTIASCASTSSCSSSIAAYAISLYNSYRTLTLIGIAKDGHVIYGPYDSTGTEIFANPEDIALGSNKEAKVTLSDPDVERIRRNHLNDIENILPFFVIGALYVATNPTPVVALWHFRVFFFSRIFHTIAYQVM</sequence>
<evidence type="ECO:0000259" key="17">
    <source>
        <dbReference type="Pfam" id="PF14240"/>
    </source>
</evidence>
<keyword evidence="12" id="KW-0496">Mitochondrion</keyword>
<dbReference type="InterPro" id="IPR023352">
    <property type="entry name" value="MAPEG-like_dom_sf"/>
</dbReference>
<keyword evidence="8" id="KW-1000">Mitochondrion outer membrane</keyword>
<evidence type="ECO:0000256" key="16">
    <source>
        <dbReference type="ARBA" id="ARBA00049385"/>
    </source>
</evidence>
<evidence type="ECO:0000256" key="11">
    <source>
        <dbReference type="ARBA" id="ARBA00022990"/>
    </source>
</evidence>
<reference evidence="18" key="1">
    <citation type="submission" date="2021-02" db="EMBL/GenBank/DDBJ databases">
        <authorList>
            <person name="Nowell W R."/>
        </authorList>
    </citation>
    <scope>NUCLEOTIDE SEQUENCE</scope>
</reference>
<evidence type="ECO:0000256" key="9">
    <source>
        <dbReference type="ARBA" id="ARBA00022824"/>
    </source>
</evidence>
<gene>
    <name evidence="18" type="ORF">OTI717_LOCUS19214</name>
</gene>
<comment type="subunit">
    <text evidence="14">Homotrimer; The trimer binds only one molecule of glutathione.</text>
</comment>
<keyword evidence="6" id="KW-0808">Transferase</keyword>
<evidence type="ECO:0000256" key="2">
    <source>
        <dbReference type="ARBA" id="ARBA00004294"/>
    </source>
</evidence>
<evidence type="ECO:0000313" key="18">
    <source>
        <dbReference type="EMBL" id="CAF3817666.1"/>
    </source>
</evidence>
<evidence type="ECO:0000256" key="5">
    <source>
        <dbReference type="ARBA" id="ARBA00012452"/>
    </source>
</evidence>
<evidence type="ECO:0000256" key="14">
    <source>
        <dbReference type="ARBA" id="ARBA00038540"/>
    </source>
</evidence>
<dbReference type="PANTHER" id="PTHR10689">
    <property type="entry name" value="MICROSOMAL GLUTATHIONE S-TRANSFERASE 1"/>
    <property type="match status" value="1"/>
</dbReference>
<dbReference type="EMBL" id="CAJOAX010002767">
    <property type="protein sequence ID" value="CAF3817666.1"/>
    <property type="molecule type" value="Genomic_DNA"/>
</dbReference>
<comment type="caution">
    <text evidence="18">The sequence shown here is derived from an EMBL/GenBank/DDBJ whole genome shotgun (WGS) entry which is preliminary data.</text>
</comment>
<evidence type="ECO:0000256" key="3">
    <source>
        <dbReference type="ARBA" id="ARBA00004477"/>
    </source>
</evidence>
<keyword evidence="7" id="KW-0812">Transmembrane</keyword>
<comment type="function">
    <text evidence="1">Conjugation of reduced glutathione to a wide number of exogenous and endogenous hydrophobic electrophiles.</text>
</comment>
<dbReference type="Pfam" id="PF14240">
    <property type="entry name" value="YHYH"/>
    <property type="match status" value="1"/>
</dbReference>
<evidence type="ECO:0000256" key="1">
    <source>
        <dbReference type="ARBA" id="ARBA00003701"/>
    </source>
</evidence>
<evidence type="ECO:0000256" key="4">
    <source>
        <dbReference type="ARBA" id="ARBA00010459"/>
    </source>
</evidence>
<dbReference type="Proteomes" id="UP000663823">
    <property type="component" value="Unassembled WGS sequence"/>
</dbReference>
<dbReference type="Pfam" id="PF01124">
    <property type="entry name" value="MAPEG"/>
    <property type="match status" value="1"/>
</dbReference>
<evidence type="ECO:0000256" key="12">
    <source>
        <dbReference type="ARBA" id="ARBA00023128"/>
    </source>
</evidence>
<dbReference type="InterPro" id="IPR025924">
    <property type="entry name" value="YHYH_dom"/>
</dbReference>
<evidence type="ECO:0000256" key="7">
    <source>
        <dbReference type="ARBA" id="ARBA00022692"/>
    </source>
</evidence>
<feature type="domain" description="YHYH" evidence="17">
    <location>
        <begin position="6"/>
        <end position="110"/>
    </location>
</feature>
<dbReference type="InterPro" id="IPR001129">
    <property type="entry name" value="Membr-assoc_MAPEG"/>
</dbReference>
<dbReference type="InterPro" id="IPR040162">
    <property type="entry name" value="MGST1-like"/>
</dbReference>
<accession>A0A819CD56</accession>
<evidence type="ECO:0000256" key="6">
    <source>
        <dbReference type="ARBA" id="ARBA00022679"/>
    </source>
</evidence>
<proteinExistence type="inferred from homology"/>